<name>A0A8S0W630_CYCAE</name>
<dbReference type="AlphaFoldDB" id="A0A8S0W630"/>
<sequence length="189" mass="20380">MSSTTVTKKRKSDSTAASAAKKAKLDARVQVVTSILSDATGFELPAGDASTRALILQLVQYARDLEQEVAALKPKAKSPQELAAAADKLANAARSGIRKQLTWKPTAKSGTARWLYDGVCNDPEVFGAMLNLGGPPTFKAKKMPKEEFENLIGDLDVAIRYDTLRINSDVNISWKPADGTFKFSGTYGK</sequence>
<evidence type="ECO:0000313" key="2">
    <source>
        <dbReference type="Proteomes" id="UP000467700"/>
    </source>
</evidence>
<proteinExistence type="predicted"/>
<dbReference type="EMBL" id="CACVBS010000002">
    <property type="protein sequence ID" value="CAA7258576.1"/>
    <property type="molecule type" value="Genomic_DNA"/>
</dbReference>
<evidence type="ECO:0000313" key="1">
    <source>
        <dbReference type="EMBL" id="CAA7258576.1"/>
    </source>
</evidence>
<protein>
    <submittedName>
        <fullName evidence="1">Uncharacterized protein</fullName>
    </submittedName>
</protein>
<accession>A0A8S0W630</accession>
<comment type="caution">
    <text evidence="1">The sequence shown here is derived from an EMBL/GenBank/DDBJ whole genome shotgun (WGS) entry which is preliminary data.</text>
</comment>
<organism evidence="1 2">
    <name type="scientific">Cyclocybe aegerita</name>
    <name type="common">Black poplar mushroom</name>
    <name type="synonym">Agrocybe aegerita</name>
    <dbReference type="NCBI Taxonomy" id="1973307"/>
    <lineage>
        <taxon>Eukaryota</taxon>
        <taxon>Fungi</taxon>
        <taxon>Dikarya</taxon>
        <taxon>Basidiomycota</taxon>
        <taxon>Agaricomycotina</taxon>
        <taxon>Agaricomycetes</taxon>
        <taxon>Agaricomycetidae</taxon>
        <taxon>Agaricales</taxon>
        <taxon>Agaricineae</taxon>
        <taxon>Bolbitiaceae</taxon>
        <taxon>Cyclocybe</taxon>
    </lineage>
</organism>
<dbReference type="OrthoDB" id="5370359at2759"/>
<dbReference type="Proteomes" id="UP000467700">
    <property type="component" value="Unassembled WGS sequence"/>
</dbReference>
<reference evidence="1 2" key="1">
    <citation type="submission" date="2020-01" db="EMBL/GenBank/DDBJ databases">
        <authorList>
            <person name="Gupta K D."/>
        </authorList>
    </citation>
    <scope>NUCLEOTIDE SEQUENCE [LARGE SCALE GENOMIC DNA]</scope>
</reference>
<keyword evidence="2" id="KW-1185">Reference proteome</keyword>
<gene>
    <name evidence="1" type="ORF">AAE3_LOCUS1172</name>
</gene>